<sequence length="161" mass="18122">MYWSTSSVIVYSVHPVNTWHQLMTFLRSVKQVRFWMFFVLIAYVAQAVGVSAHGKVTMMVSSVINEAQVSKAGSEPRHMAHCHNEKVESVSVVTFDQRRAAQESESCCGDDCSMSVCHPTSVTLGYFVLFPYIFDNSVIYFSHQSDARQLASTLYRPPILG</sequence>
<dbReference type="KEGG" id="sde:Sde_1927"/>
<organism evidence="2 3">
    <name type="scientific">Saccharophagus degradans (strain 2-40 / ATCC 43961 / DSM 17024)</name>
    <dbReference type="NCBI Taxonomy" id="203122"/>
    <lineage>
        <taxon>Bacteria</taxon>
        <taxon>Pseudomonadati</taxon>
        <taxon>Pseudomonadota</taxon>
        <taxon>Gammaproteobacteria</taxon>
        <taxon>Cellvibrionales</taxon>
        <taxon>Cellvibrionaceae</taxon>
        <taxon>Saccharophagus</taxon>
    </lineage>
</organism>
<dbReference type="HOGENOM" id="CLU_1642473_0_0_6"/>
<reference evidence="2 3" key="1">
    <citation type="journal article" date="2008" name="PLoS Genet.">
        <title>Complete genome sequence of the complex carbohydrate-degrading marine bacterium, Saccharophagus degradans strain 2-40 T.</title>
        <authorList>
            <person name="Weiner R.M."/>
            <person name="Taylor L.E.II."/>
            <person name="Henrissat B."/>
            <person name="Hauser L."/>
            <person name="Land M."/>
            <person name="Coutinho P.M."/>
            <person name="Rancurel C."/>
            <person name="Saunders E.H."/>
            <person name="Longmire A.G."/>
            <person name="Zhang H."/>
            <person name="Bayer E.A."/>
            <person name="Gilbert H.J."/>
            <person name="Larimer F."/>
            <person name="Zhulin I.B."/>
            <person name="Ekborg N.A."/>
            <person name="Lamed R."/>
            <person name="Richardson P.M."/>
            <person name="Borovok I."/>
            <person name="Hutcheson S."/>
        </authorList>
    </citation>
    <scope>NUCLEOTIDE SEQUENCE [LARGE SCALE GENOMIC DNA]</scope>
    <source>
        <strain evidence="3">2-40 / ATCC 43961 / DSM 17024</strain>
    </source>
</reference>
<gene>
    <name evidence="2" type="ordered locus">Sde_1927</name>
</gene>
<dbReference type="EMBL" id="CP000282">
    <property type="protein sequence ID" value="ABD81187.1"/>
    <property type="molecule type" value="Genomic_DNA"/>
</dbReference>
<name>Q21JE2_SACD2</name>
<feature type="transmembrane region" description="Helical" evidence="1">
    <location>
        <begin position="32"/>
        <end position="52"/>
    </location>
</feature>
<dbReference type="STRING" id="203122.Sde_1927"/>
<keyword evidence="3" id="KW-1185">Reference proteome</keyword>
<dbReference type="AlphaFoldDB" id="Q21JE2"/>
<keyword evidence="1" id="KW-1133">Transmembrane helix</keyword>
<keyword evidence="1" id="KW-0472">Membrane</keyword>
<evidence type="ECO:0000313" key="2">
    <source>
        <dbReference type="EMBL" id="ABD81187.1"/>
    </source>
</evidence>
<proteinExistence type="predicted"/>
<keyword evidence="1" id="KW-0812">Transmembrane</keyword>
<evidence type="ECO:0000256" key="1">
    <source>
        <dbReference type="SAM" id="Phobius"/>
    </source>
</evidence>
<evidence type="ECO:0000313" key="3">
    <source>
        <dbReference type="Proteomes" id="UP000001947"/>
    </source>
</evidence>
<dbReference type="Proteomes" id="UP000001947">
    <property type="component" value="Chromosome"/>
</dbReference>
<accession>Q21JE2</accession>
<protein>
    <submittedName>
        <fullName evidence="2">Uncharacterized protein</fullName>
    </submittedName>
</protein>